<organism evidence="10 11">
    <name type="scientific">Propithecus coquereli</name>
    <name type="common">Coquerel's sifaka</name>
    <name type="synonym">Propithecus verreauxi coquereli</name>
    <dbReference type="NCBI Taxonomy" id="379532"/>
    <lineage>
        <taxon>Eukaryota</taxon>
        <taxon>Metazoa</taxon>
        <taxon>Chordata</taxon>
        <taxon>Craniata</taxon>
        <taxon>Vertebrata</taxon>
        <taxon>Euteleostomi</taxon>
        <taxon>Mammalia</taxon>
        <taxon>Eutheria</taxon>
        <taxon>Euarchontoglires</taxon>
        <taxon>Primates</taxon>
        <taxon>Strepsirrhini</taxon>
        <taxon>Lemuriformes</taxon>
        <taxon>Indriidae</taxon>
        <taxon>Propithecus</taxon>
    </lineage>
</organism>
<dbReference type="GO" id="GO:0005179">
    <property type="term" value="F:hormone activity"/>
    <property type="evidence" value="ECO:0007669"/>
    <property type="project" value="UniProtKB-KW"/>
</dbReference>
<dbReference type="STRING" id="379532.ENSPCOP00000013516"/>
<evidence type="ECO:0000256" key="8">
    <source>
        <dbReference type="SAM" id="SignalP"/>
    </source>
</evidence>
<dbReference type="SUPFAM" id="SSF56994">
    <property type="entry name" value="Insulin-like"/>
    <property type="match status" value="1"/>
</dbReference>
<dbReference type="PRINTS" id="PR00276">
    <property type="entry name" value="INSULINFAMLY"/>
</dbReference>
<dbReference type="PANTHER" id="PTHR12004:SF1">
    <property type="entry name" value="INSULIN-LIKE PEPTIDE INSL6"/>
    <property type="match status" value="1"/>
</dbReference>
<keyword evidence="5" id="KW-0372">Hormone</keyword>
<keyword evidence="11" id="KW-1185">Reference proteome</keyword>
<evidence type="ECO:0000256" key="7">
    <source>
        <dbReference type="RuleBase" id="RU000406"/>
    </source>
</evidence>
<dbReference type="Ensembl" id="ENSPCOT00000024120.1">
    <property type="protein sequence ID" value="ENSPCOP00000013516.1"/>
    <property type="gene ID" value="ENSPCOG00000018388.1"/>
</dbReference>
<dbReference type="KEGG" id="pcoq:105812848"/>
<evidence type="ECO:0000256" key="2">
    <source>
        <dbReference type="ARBA" id="ARBA00009034"/>
    </source>
</evidence>
<evidence type="ECO:0000256" key="6">
    <source>
        <dbReference type="ARBA" id="ARBA00023157"/>
    </source>
</evidence>
<dbReference type="InterPro" id="IPR036438">
    <property type="entry name" value="Insulin-like_sf"/>
</dbReference>
<dbReference type="Pfam" id="PF00049">
    <property type="entry name" value="Insulin"/>
    <property type="match status" value="1"/>
</dbReference>
<dbReference type="CDD" id="cd04365">
    <property type="entry name" value="IlGF_relaxin_like"/>
    <property type="match status" value="1"/>
</dbReference>
<proteinExistence type="inferred from homology"/>
<comment type="subcellular location">
    <subcellularLocation>
        <location evidence="1 7">Secreted</location>
    </subcellularLocation>
</comment>
<dbReference type="CDD" id="cd00101">
    <property type="entry name" value="IlGF_like"/>
    <property type="match status" value="1"/>
</dbReference>
<dbReference type="PROSITE" id="PS00262">
    <property type="entry name" value="INSULIN"/>
    <property type="match status" value="1"/>
</dbReference>
<keyword evidence="6" id="KW-1015">Disulfide bond</keyword>
<dbReference type="PANTHER" id="PTHR12004">
    <property type="entry name" value="RELAXIN"/>
    <property type="match status" value="1"/>
</dbReference>
<evidence type="ECO:0000256" key="3">
    <source>
        <dbReference type="ARBA" id="ARBA00022525"/>
    </source>
</evidence>
<accession>A0A2K6FHQ9</accession>
<dbReference type="GeneTree" id="ENSGT00940000154434"/>
<dbReference type="Gene3D" id="1.10.100.10">
    <property type="entry name" value="Insulin-like"/>
    <property type="match status" value="1"/>
</dbReference>
<dbReference type="InterPro" id="IPR022353">
    <property type="entry name" value="Insulin_CS"/>
</dbReference>
<dbReference type="InterPro" id="IPR051042">
    <property type="entry name" value="Repro_Hormone_Insulin-like"/>
</dbReference>
<reference evidence="10" key="2">
    <citation type="submission" date="2025-09" db="UniProtKB">
        <authorList>
            <consortium name="Ensembl"/>
        </authorList>
    </citation>
    <scope>IDENTIFICATION</scope>
</reference>
<protein>
    <submittedName>
        <fullName evidence="10">Insulin like 6</fullName>
    </submittedName>
</protein>
<keyword evidence="8" id="KW-0732">Signal</keyword>
<evidence type="ECO:0000313" key="11">
    <source>
        <dbReference type="Proteomes" id="UP000233160"/>
    </source>
</evidence>
<dbReference type="Proteomes" id="UP000233160">
    <property type="component" value="Unassembled WGS sequence"/>
</dbReference>
<gene>
    <name evidence="10" type="primary">INSL6</name>
</gene>
<dbReference type="PIRSF" id="PIRSF037062">
    <property type="entry name" value="Insulin-like_peptide_6"/>
    <property type="match status" value="1"/>
</dbReference>
<dbReference type="GO" id="GO:0005576">
    <property type="term" value="C:extracellular region"/>
    <property type="evidence" value="ECO:0007669"/>
    <property type="project" value="UniProtKB-SubCell"/>
</dbReference>
<feature type="chain" id="PRO_5014444996" evidence="8">
    <location>
        <begin position="21"/>
        <end position="215"/>
    </location>
</feature>
<dbReference type="InterPro" id="IPR017100">
    <property type="entry name" value="Insulin-like_pep_6"/>
</dbReference>
<keyword evidence="4" id="KW-0165">Cleavage on pair of basic residues</keyword>
<feature type="domain" description="Insulin-like" evidence="9">
    <location>
        <begin position="30"/>
        <end position="194"/>
    </location>
</feature>
<dbReference type="GeneID" id="105812848"/>
<dbReference type="OrthoDB" id="9659760at2759"/>
<feature type="signal peptide" evidence="8">
    <location>
        <begin position="1"/>
        <end position="20"/>
    </location>
</feature>
<dbReference type="InterPro" id="IPR022352">
    <property type="entry name" value="Ins/IGF/rlx"/>
</dbReference>
<dbReference type="OMA" id="SIACFPY"/>
<dbReference type="CTD" id="11172"/>
<evidence type="ECO:0000256" key="5">
    <source>
        <dbReference type="ARBA" id="ARBA00022702"/>
    </source>
</evidence>
<name>A0A2K6FHQ9_PROCO</name>
<dbReference type="RefSeq" id="XP_012502852.1">
    <property type="nucleotide sequence ID" value="XM_012647398.1"/>
</dbReference>
<reference evidence="10" key="1">
    <citation type="submission" date="2025-08" db="UniProtKB">
        <authorList>
            <consortium name="Ensembl"/>
        </authorList>
    </citation>
    <scope>IDENTIFICATION</scope>
</reference>
<evidence type="ECO:0000259" key="9">
    <source>
        <dbReference type="SMART" id="SM00078"/>
    </source>
</evidence>
<sequence length="215" mass="24711">MSRLLCLCLLWLGLLRVRFSSELSDVSIARRLCGRHLVKEIVKLCGHADWSQFQLEEETPFAQLVSEPSEKVEAYIPDQFESPQTHFPSWGRGTNPVSTSVSREEAINSWEMHSLPGYQYKKVNSPSDKTGEFSSSQDINPYIHESIKFQKNSTNKIKTLNNLFWGNHPQRKRRGYSEKCCLRGCTKEELSIACLPYIDFKNLKEKGSSLVTEIY</sequence>
<evidence type="ECO:0000256" key="4">
    <source>
        <dbReference type="ARBA" id="ARBA00022685"/>
    </source>
</evidence>
<evidence type="ECO:0000313" key="10">
    <source>
        <dbReference type="Ensembl" id="ENSPCOP00000013516.1"/>
    </source>
</evidence>
<keyword evidence="3 7" id="KW-0964">Secreted</keyword>
<evidence type="ECO:0000256" key="1">
    <source>
        <dbReference type="ARBA" id="ARBA00004613"/>
    </source>
</evidence>
<comment type="similarity">
    <text evidence="2 7">Belongs to the insulin family.</text>
</comment>
<dbReference type="SMART" id="SM00078">
    <property type="entry name" value="IlGF"/>
    <property type="match status" value="1"/>
</dbReference>
<dbReference type="InterPro" id="IPR016179">
    <property type="entry name" value="Insulin-like"/>
</dbReference>
<dbReference type="AlphaFoldDB" id="A0A2K6FHQ9"/>